<evidence type="ECO:0000313" key="1">
    <source>
        <dbReference type="EMBL" id="EIG27127.1"/>
    </source>
</evidence>
<dbReference type="EMBL" id="AJMT01000139">
    <property type="protein sequence ID" value="EIG27127.1"/>
    <property type="molecule type" value="Genomic_DNA"/>
</dbReference>
<name>I2NMR6_NEISI</name>
<dbReference type="AlphaFoldDB" id="I2NMR6"/>
<organism evidence="1 2">
    <name type="scientific">Neisseria sicca VK64</name>
    <dbReference type="NCBI Taxonomy" id="1095748"/>
    <lineage>
        <taxon>Bacteria</taxon>
        <taxon>Pseudomonadati</taxon>
        <taxon>Pseudomonadota</taxon>
        <taxon>Betaproteobacteria</taxon>
        <taxon>Neisseriales</taxon>
        <taxon>Neisseriaceae</taxon>
        <taxon>Neisseria</taxon>
    </lineage>
</organism>
<proteinExistence type="predicted"/>
<protein>
    <submittedName>
        <fullName evidence="1">Uncharacterized protein</fullName>
    </submittedName>
</protein>
<gene>
    <name evidence="1" type="ORF">HMPREF1051_0835</name>
</gene>
<comment type="caution">
    <text evidence="1">The sequence shown here is derived from an EMBL/GenBank/DDBJ whole genome shotgun (WGS) entry which is preliminary data.</text>
</comment>
<dbReference type="Proteomes" id="UP000004473">
    <property type="component" value="Unassembled WGS sequence"/>
</dbReference>
<sequence>MGQSRQEQGQSACFDRLVSAIADVLKKYALCISHLLHFCLTRRVGIE</sequence>
<accession>I2NMR6</accession>
<reference evidence="1 2" key="1">
    <citation type="submission" date="2012-04" db="EMBL/GenBank/DDBJ databases">
        <authorList>
            <person name="Harkins D.M."/>
            <person name="Madupu R."/>
            <person name="Durkin A.S."/>
            <person name="Torralba M."/>
            <person name="Methe B."/>
            <person name="Sutton G.G."/>
            <person name="Nelson K.E."/>
        </authorList>
    </citation>
    <scope>NUCLEOTIDE SEQUENCE [LARGE SCALE GENOMIC DNA]</scope>
    <source>
        <strain evidence="1 2">VK64</strain>
    </source>
</reference>
<evidence type="ECO:0000313" key="2">
    <source>
        <dbReference type="Proteomes" id="UP000004473"/>
    </source>
</evidence>